<reference evidence="5" key="1">
    <citation type="submission" date="2013-01" db="EMBL/GenBank/DDBJ databases">
        <title>Draft Genome Sequence of a Mulberry Tree, Morus notabilis C.K. Schneid.</title>
        <authorList>
            <person name="He N."/>
            <person name="Zhao S."/>
        </authorList>
    </citation>
    <scope>NUCLEOTIDE SEQUENCE</scope>
</reference>
<accession>W9RVZ5</accession>
<keyword evidence="5" id="KW-1185">Reference proteome</keyword>
<evidence type="ECO:0000256" key="2">
    <source>
        <dbReference type="SAM" id="SignalP"/>
    </source>
</evidence>
<dbReference type="PANTHER" id="PTHR31181">
    <property type="entry name" value="EGG CELL-SECRETED PROTEIN 1.4"/>
    <property type="match status" value="1"/>
</dbReference>
<dbReference type="InterPro" id="IPR008502">
    <property type="entry name" value="Prolamin-like"/>
</dbReference>
<keyword evidence="1 2" id="KW-0732">Signal</keyword>
<evidence type="ECO:0000259" key="3">
    <source>
        <dbReference type="Pfam" id="PF05617"/>
    </source>
</evidence>
<dbReference type="PANTHER" id="PTHR31181:SF67">
    <property type="entry name" value="PROLAMIN-LIKE PROTEIN (DUF1278)"/>
    <property type="match status" value="1"/>
</dbReference>
<name>W9RVZ5_9ROSA</name>
<protein>
    <recommendedName>
        <fullName evidence="3">Prolamin-like domain-containing protein</fullName>
    </recommendedName>
</protein>
<feature type="domain" description="Prolamin-like" evidence="3">
    <location>
        <begin position="117"/>
        <end position="156"/>
    </location>
</feature>
<dbReference type="GO" id="GO:0005576">
    <property type="term" value="C:extracellular region"/>
    <property type="evidence" value="ECO:0007669"/>
    <property type="project" value="TreeGrafter"/>
</dbReference>
<dbReference type="GO" id="GO:0080155">
    <property type="term" value="P:regulation of double fertilization forming a zygote and endosperm"/>
    <property type="evidence" value="ECO:0007669"/>
    <property type="project" value="TreeGrafter"/>
</dbReference>
<dbReference type="EMBL" id="KE345753">
    <property type="protein sequence ID" value="EXC13623.1"/>
    <property type="molecule type" value="Genomic_DNA"/>
</dbReference>
<feature type="chain" id="PRO_5004929929" description="Prolamin-like domain-containing protein" evidence="2">
    <location>
        <begin position="22"/>
        <end position="371"/>
    </location>
</feature>
<feature type="signal peptide" evidence="2">
    <location>
        <begin position="1"/>
        <end position="21"/>
    </location>
</feature>
<evidence type="ECO:0000313" key="4">
    <source>
        <dbReference type="EMBL" id="EXC13623.1"/>
    </source>
</evidence>
<dbReference type="Proteomes" id="UP000030645">
    <property type="component" value="Unassembled WGS sequence"/>
</dbReference>
<gene>
    <name evidence="4" type="ORF">L484_019580</name>
</gene>
<feature type="domain" description="Prolamin-like" evidence="3">
    <location>
        <begin position="305"/>
        <end position="369"/>
    </location>
</feature>
<evidence type="ECO:0000313" key="5">
    <source>
        <dbReference type="Proteomes" id="UP000030645"/>
    </source>
</evidence>
<dbReference type="Pfam" id="PF05617">
    <property type="entry name" value="Prolamin_like"/>
    <property type="match status" value="3"/>
</dbReference>
<dbReference type="AlphaFoldDB" id="W9RVZ5"/>
<feature type="domain" description="Prolamin-like" evidence="3">
    <location>
        <begin position="34"/>
        <end position="79"/>
    </location>
</feature>
<dbReference type="GO" id="GO:0009567">
    <property type="term" value="P:double fertilization forming a zygote and endosperm"/>
    <property type="evidence" value="ECO:0007669"/>
    <property type="project" value="TreeGrafter"/>
</dbReference>
<organism evidence="4 5">
    <name type="scientific">Morus notabilis</name>
    <dbReference type="NCBI Taxonomy" id="981085"/>
    <lineage>
        <taxon>Eukaryota</taxon>
        <taxon>Viridiplantae</taxon>
        <taxon>Streptophyta</taxon>
        <taxon>Embryophyta</taxon>
        <taxon>Tracheophyta</taxon>
        <taxon>Spermatophyta</taxon>
        <taxon>Magnoliopsida</taxon>
        <taxon>eudicotyledons</taxon>
        <taxon>Gunneridae</taxon>
        <taxon>Pentapetalae</taxon>
        <taxon>rosids</taxon>
        <taxon>fabids</taxon>
        <taxon>Rosales</taxon>
        <taxon>Moraceae</taxon>
        <taxon>Moreae</taxon>
        <taxon>Morus</taxon>
    </lineage>
</organism>
<evidence type="ECO:0000256" key="1">
    <source>
        <dbReference type="ARBA" id="ARBA00022729"/>
    </source>
</evidence>
<dbReference type="GO" id="GO:2000008">
    <property type="term" value="P:regulation of protein localization to cell surface"/>
    <property type="evidence" value="ECO:0007669"/>
    <property type="project" value="TreeGrafter"/>
</dbReference>
<sequence length="371" mass="40897">MKKLSILVLFFFALRAAVTAAQPSNGNVNSQVSCSDHRRRIKPCVGEIFSHIRQNEPINNSSSCCAAILHATGECPRHLPRSFYKGAKYCRLAQIIAATPPKSSSPLPPPPQACPDLKRLPPCIKEIVGHRIFNRTIGSSCCATIVDIGDKCSDITWPWFTKPRDYCRQSYGDGATAKPPSRRILYFFDFPKFPKPTEPSQPPTPPQPQASSVCSDIPTRNAYLECMPQYVGHEKDKRSPINSTCCAILNAYATEPCPVGEGTPWSEVWPASVPYCQHPEQSQPSPLPPPPPSSVLPPPQVGANDCWSFLDTVPSCINEIMSGFFDINRGGIGPACCSSMSSWGEDCFSQLSQQLTDLFYPYWLRQQCSIP</sequence>
<proteinExistence type="predicted"/>
<dbReference type="GO" id="GO:0031982">
    <property type="term" value="C:vesicle"/>
    <property type="evidence" value="ECO:0007669"/>
    <property type="project" value="TreeGrafter"/>
</dbReference>